<dbReference type="InterPro" id="IPR006710">
    <property type="entry name" value="Glyco_hydro_43"/>
</dbReference>
<dbReference type="PANTHER" id="PTHR42812:SF12">
    <property type="entry name" value="BETA-XYLOSIDASE-RELATED"/>
    <property type="match status" value="1"/>
</dbReference>
<protein>
    <submittedName>
        <fullName evidence="9 11">Beta-xylosidase</fullName>
    </submittedName>
    <submittedName>
        <fullName evidence="8">Glycoside hydrolase family 43 protein</fullName>
    </submittedName>
    <submittedName>
        <fullName evidence="14">Glycosyl hydrolase family protein</fullName>
        <ecNumber evidence="14">3.2.1.-</ecNumber>
    </submittedName>
</protein>
<comment type="similarity">
    <text evidence="1 6">Belongs to the glycosyl hydrolase 43 family.</text>
</comment>
<evidence type="ECO:0000313" key="19">
    <source>
        <dbReference type="Proteomes" id="UP000253144"/>
    </source>
</evidence>
<evidence type="ECO:0000256" key="2">
    <source>
        <dbReference type="ARBA" id="ARBA00022801"/>
    </source>
</evidence>
<keyword evidence="3 6" id="KW-0326">Glycosidase</keyword>
<dbReference type="Proteomes" id="UP000183509">
    <property type="component" value="Unassembled WGS sequence"/>
</dbReference>
<evidence type="ECO:0000313" key="16">
    <source>
        <dbReference type="Proteomes" id="UP000183509"/>
    </source>
</evidence>
<reference evidence="11 17" key="4">
    <citation type="submission" date="2017-05" db="EMBL/GenBank/DDBJ databases">
        <title>The Genome Sequence of Enterococcus faecium 6F2_DIV0138.</title>
        <authorList>
            <consortium name="The Broad Institute Genomics Platform"/>
            <consortium name="The Broad Institute Genomic Center for Infectious Diseases"/>
            <person name="Earl A."/>
            <person name="Manson A."/>
            <person name="Schwartman J."/>
            <person name="Gilmore M."/>
            <person name="Abouelleil A."/>
            <person name="Cao P."/>
            <person name="Chapman S."/>
            <person name="Cusick C."/>
            <person name="Shea T."/>
            <person name="Young S."/>
            <person name="Neafsey D."/>
            <person name="Nusbaum C."/>
            <person name="Birren B."/>
        </authorList>
    </citation>
    <scope>NUCLEOTIDE SEQUENCE [LARGE SCALE GENOMIC DNA]</scope>
    <source>
        <strain evidence="11 17">6F2_DIV0138</strain>
    </source>
</reference>
<evidence type="ECO:0000256" key="1">
    <source>
        <dbReference type="ARBA" id="ARBA00009865"/>
    </source>
</evidence>
<dbReference type="GO" id="GO:0005975">
    <property type="term" value="P:carbohydrate metabolic process"/>
    <property type="evidence" value="ECO:0007669"/>
    <property type="project" value="InterPro"/>
</dbReference>
<reference evidence="10" key="7">
    <citation type="journal article" date="2022" name="J. Anim. Sci.">
        <title>Whole genome sequence analyses-based assessment of virulence potential and antimicrobial susceptibilities and resistance of Enterococcus faecium strains isolated from commercial swine and cattle probiotic products.</title>
        <authorList>
            <person name="Shridhar P.B."/>
            <person name="Amachawadi R.G."/>
            <person name="Tokach M."/>
            <person name="Patel I."/>
            <person name="Gangiredla J."/>
            <person name="Mammel M."/>
            <person name="Nagaraja T.G."/>
        </authorList>
    </citation>
    <scope>NUCLEOTIDE SEQUENCE</scope>
    <source>
        <strain evidence="10">EF215</strain>
    </source>
</reference>
<evidence type="ECO:0000313" key="10">
    <source>
        <dbReference type="EMBL" id="MBX4222446.1"/>
    </source>
</evidence>
<evidence type="ECO:0000256" key="4">
    <source>
        <dbReference type="PIRSR" id="PIRSR606710-1"/>
    </source>
</evidence>
<comment type="caution">
    <text evidence="8">The sequence shown here is derived from an EMBL/GenBank/DDBJ whole genome shotgun (WGS) entry which is preliminary data.</text>
</comment>
<dbReference type="Pfam" id="PF04616">
    <property type="entry name" value="Glyco_hydro_43"/>
    <property type="match status" value="1"/>
</dbReference>
<dbReference type="EC" id="3.2.1.-" evidence="14"/>
<dbReference type="InterPro" id="IPR023296">
    <property type="entry name" value="Glyco_hydro_beta-prop_sf"/>
</dbReference>
<dbReference type="Proteomes" id="UP001139644">
    <property type="component" value="Unassembled WGS sequence"/>
</dbReference>
<evidence type="ECO:0000313" key="8">
    <source>
        <dbReference type="EMBL" id="KAB7577916.1"/>
    </source>
</evidence>
<dbReference type="GeneID" id="66455394"/>
<dbReference type="Proteomes" id="UP000469871">
    <property type="component" value="Unassembled WGS sequence"/>
</dbReference>
<evidence type="ECO:0000313" key="13">
    <source>
        <dbReference type="EMBL" id="RBS26415.1"/>
    </source>
</evidence>
<dbReference type="Pfam" id="PF17851">
    <property type="entry name" value="GH43_C2"/>
    <property type="match status" value="1"/>
</dbReference>
<dbReference type="OMA" id="QQDDRVW"/>
<dbReference type="EMBL" id="LEQJ01000021">
    <property type="protein sequence ID" value="RBS26415.1"/>
    <property type="molecule type" value="Genomic_DNA"/>
</dbReference>
<feature type="domain" description="Beta-xylosidase C-terminal Concanavalin A-like" evidence="7">
    <location>
        <begin position="326"/>
        <end position="516"/>
    </location>
</feature>
<evidence type="ECO:0000256" key="6">
    <source>
        <dbReference type="RuleBase" id="RU361187"/>
    </source>
</evidence>
<dbReference type="Gene3D" id="2.60.120.200">
    <property type="match status" value="1"/>
</dbReference>
<dbReference type="Proteomes" id="UP000070452">
    <property type="component" value="Unassembled WGS sequence"/>
</dbReference>
<feature type="active site" description="Proton donor" evidence="4">
    <location>
        <position position="189"/>
    </location>
</feature>
<gene>
    <name evidence="11" type="ORF">A5804_002429</name>
    <name evidence="9" type="ORF">AWT83_01995</name>
    <name evidence="12" type="ORF">DKP91_02350</name>
    <name evidence="14" type="ORF">DTPHA_601057</name>
    <name evidence="13" type="ORF">EB12_02702</name>
    <name evidence="8" type="ORF">GBM73_11695</name>
    <name evidence="10" type="ORF">KYX88_06240</name>
</gene>
<dbReference type="GO" id="GO:0004553">
    <property type="term" value="F:hydrolase activity, hydrolyzing O-glycosyl compounds"/>
    <property type="evidence" value="ECO:0007669"/>
    <property type="project" value="InterPro"/>
</dbReference>
<dbReference type="EMBL" id="WEFP01000001">
    <property type="protein sequence ID" value="KAB7577916.1"/>
    <property type="molecule type" value="Genomic_DNA"/>
</dbReference>
<dbReference type="EMBL" id="NGLB01000001">
    <property type="protein sequence ID" value="OTO00910.1"/>
    <property type="molecule type" value="Genomic_DNA"/>
</dbReference>
<dbReference type="InterPro" id="IPR013320">
    <property type="entry name" value="ConA-like_dom_sf"/>
</dbReference>
<dbReference type="Gene3D" id="2.115.10.20">
    <property type="entry name" value="Glycosyl hydrolase domain, family 43"/>
    <property type="match status" value="1"/>
</dbReference>
<dbReference type="AlphaFoldDB" id="A0A132Z506"/>
<keyword evidence="2 6" id="KW-0378">Hydrolase</keyword>
<dbReference type="EMBL" id="QHGU01000007">
    <property type="protein sequence ID" value="PZM56739.1"/>
    <property type="molecule type" value="Genomic_DNA"/>
</dbReference>
<dbReference type="Proteomes" id="UP000249070">
    <property type="component" value="Unassembled WGS sequence"/>
</dbReference>
<dbReference type="SUPFAM" id="SSF49899">
    <property type="entry name" value="Concanavalin A-like lectins/glucanases"/>
    <property type="match status" value="1"/>
</dbReference>
<dbReference type="EMBL" id="JAIFOC010000046">
    <property type="protein sequence ID" value="MBX4222446.1"/>
    <property type="molecule type" value="Genomic_DNA"/>
</dbReference>
<evidence type="ECO:0000256" key="5">
    <source>
        <dbReference type="PIRSR" id="PIRSR606710-2"/>
    </source>
</evidence>
<dbReference type="STRING" id="1352.AL014_14100"/>
<dbReference type="InterPro" id="IPR041542">
    <property type="entry name" value="GH43_C2"/>
</dbReference>
<dbReference type="EMBL" id="LRHK01000001">
    <property type="protein sequence ID" value="KWX17338.1"/>
    <property type="molecule type" value="Genomic_DNA"/>
</dbReference>
<evidence type="ECO:0000313" key="18">
    <source>
        <dbReference type="Proteomes" id="UP000249070"/>
    </source>
</evidence>
<proteinExistence type="inferred from homology"/>
<reference evidence="14 16" key="3">
    <citation type="submission" date="2016-04" db="EMBL/GenBank/DDBJ databases">
        <authorList>
            <person name="Millard A."/>
        </authorList>
    </citation>
    <scope>NUCLEOTIDE SEQUENCE [LARGE SCALE GENOMIC DNA]</scope>
    <source>
        <strain evidence="14">Isolate 22</strain>
    </source>
</reference>
<name>A0A132Z506_ENTFC</name>
<evidence type="ECO:0000313" key="20">
    <source>
        <dbReference type="Proteomes" id="UP000469871"/>
    </source>
</evidence>
<dbReference type="EMBL" id="FKLM01000012">
    <property type="protein sequence ID" value="SAY97899.1"/>
    <property type="molecule type" value="Genomic_DNA"/>
</dbReference>
<evidence type="ECO:0000313" key="9">
    <source>
        <dbReference type="EMBL" id="KWX17338.1"/>
    </source>
</evidence>
<dbReference type="PANTHER" id="PTHR42812">
    <property type="entry name" value="BETA-XYLOSIDASE"/>
    <property type="match status" value="1"/>
</dbReference>
<dbReference type="Proteomes" id="UP000194737">
    <property type="component" value="Unassembled WGS sequence"/>
</dbReference>
<feature type="site" description="Important for catalytic activity, responsible for pKa modulation of the active site Glu and correct orientation of both the proton donor and substrate" evidence="5">
    <location>
        <position position="128"/>
    </location>
</feature>
<dbReference type="RefSeq" id="WP_002286026.1">
    <property type="nucleotide sequence ID" value="NZ_AP024831.1"/>
</dbReference>
<dbReference type="InterPro" id="IPR051795">
    <property type="entry name" value="Glycosyl_Hydrlase_43"/>
</dbReference>
<evidence type="ECO:0000259" key="7">
    <source>
        <dbReference type="Pfam" id="PF17851"/>
    </source>
</evidence>
<dbReference type="SUPFAM" id="SSF75005">
    <property type="entry name" value="Arabinanase/levansucrase/invertase"/>
    <property type="match status" value="1"/>
</dbReference>
<reference evidence="12 18" key="5">
    <citation type="submission" date="2018-05" db="EMBL/GenBank/DDBJ databases">
        <title>Vancomycin-resistant Enterococcus faecium strain from Chelyabinsk, Russia.</title>
        <authorList>
            <person name="Gostev V."/>
            <person name="Goncharov A."/>
            <person name="Kolodzhieva V."/>
            <person name="Suvorov A."/>
            <person name="Sidorenko S."/>
            <person name="Zueva L."/>
        </authorList>
    </citation>
    <scope>NUCLEOTIDE SEQUENCE [LARGE SCALE GENOMIC DNA]</scope>
    <source>
        <strain evidence="12 18">20</strain>
    </source>
</reference>
<feature type="active site" description="Proton acceptor" evidence="4">
    <location>
        <position position="17"/>
    </location>
</feature>
<dbReference type="Proteomes" id="UP000253144">
    <property type="component" value="Unassembled WGS sequence"/>
</dbReference>
<organism evidence="8 20">
    <name type="scientific">Enterococcus faecium</name>
    <name type="common">Streptococcus faecium</name>
    <dbReference type="NCBI Taxonomy" id="1352"/>
    <lineage>
        <taxon>Bacteria</taxon>
        <taxon>Bacillati</taxon>
        <taxon>Bacillota</taxon>
        <taxon>Bacilli</taxon>
        <taxon>Lactobacillales</taxon>
        <taxon>Enterococcaceae</taxon>
        <taxon>Enterococcus</taxon>
    </lineage>
</organism>
<sequence length="522" mass="59849">MQTIKVKNPILRGFNPDPNILRVKERYYIIVSSFEWLPGIRVYESKNLVNWSHTTDILTTQVSLQGNPTNGSIWAPQISYADGLFYLVYTDVKSAGRPFKDVHNYLITASEITGPWSEPIYLNSNGFDPSLFHDLETGKKWLVNELWDYRLDTPNKSSGIVLQEYDAEKKKLDGPIYKIFAGTELAKTEAPHLYFRNGYYYLMTAEGGTGRGHSVTVCRAKNITGPYELDPGFPMLTASDKPASTLQCTGHGSLVQTPSGRWYMTYLCTRPLNGAAILGRETAIQEVYWTSDDWLRLKDSQTTPMEEIMIETNEEVQQEKDHQFMDTFEGELKKNWNARRILPNADWCDTKCRPGFLRLISGESLQSTFEHHLLAIRQTDFTFDAETAFEYMPNNFNQMAGLVLYLNESNYIYCYVTWNEDKGKCLRMIESENGVAQIEDWTIPLTEKKTFLKVTVKKETAQFHLKDVSTEEWKKVGPQKNMCILSGGFTGNFIGIAVHDLNKKRGSYADFEFFKYDGKDHL</sequence>
<evidence type="ECO:0000256" key="3">
    <source>
        <dbReference type="ARBA" id="ARBA00023295"/>
    </source>
</evidence>
<evidence type="ECO:0000313" key="11">
    <source>
        <dbReference type="EMBL" id="OTO00910.1"/>
    </source>
</evidence>
<dbReference type="CDD" id="cd09000">
    <property type="entry name" value="GH43_SXA-like"/>
    <property type="match status" value="1"/>
</dbReference>
<evidence type="ECO:0000313" key="12">
    <source>
        <dbReference type="EMBL" id="PZM56739.1"/>
    </source>
</evidence>
<reference evidence="8 20" key="6">
    <citation type="submission" date="2019-10" db="EMBL/GenBank/DDBJ databases">
        <title>Evolutionary dynamics of vancomycin-resistant Enterococcus faecium during gastrointestinal tract colonization and bloodstream infection in immunocompromised pediatric patients.</title>
        <authorList>
            <person name="Chilambi G.S."/>
            <person name="Nordstrom H.R."/>
            <person name="Evans D.R."/>
            <person name="Ferrolino J."/>
            <person name="Hayden R.T."/>
            <person name="Maron G.M."/>
            <person name="Vo A.N."/>
            <person name="Gilmore M.S."/>
            <person name="Wolf J."/>
            <person name="Rosch J.W."/>
            <person name="Van Tyne D."/>
        </authorList>
    </citation>
    <scope>NUCLEOTIDE SEQUENCE [LARGE SCALE GENOMIC DNA]</scope>
    <source>
        <strain evidence="8 20">VRECG27</strain>
    </source>
</reference>
<reference evidence="13 19" key="1">
    <citation type="submission" date="2015-06" db="EMBL/GenBank/DDBJ databases">
        <title>The Genome Sequence of Enterococcus faecium 131EA1.</title>
        <authorList>
            <consortium name="The Broad Institute Genomics Platform"/>
            <consortium name="The Broad Institute Genome Sequencing Center for Infectious Disease"/>
            <person name="Earl A.M."/>
            <person name="Van Tyne D."/>
            <person name="Lebreton F."/>
            <person name="Saavedra J.T."/>
            <person name="Gilmore M.S."/>
            <person name="Manson Mcguire A."/>
            <person name="Clock S."/>
            <person name="Crupain M."/>
            <person name="Rangan U."/>
            <person name="Young S."/>
            <person name="Abouelleil A."/>
            <person name="Cao P."/>
            <person name="Chapman S.B."/>
            <person name="Griggs A."/>
            <person name="Priest M."/>
            <person name="Shea T."/>
            <person name="Wortman J."/>
            <person name="Nusbaum C."/>
            <person name="Birren B."/>
        </authorList>
    </citation>
    <scope>NUCLEOTIDE SEQUENCE [LARGE SCALE GENOMIC DNA]</scope>
    <source>
        <strain evidence="13 19">131EA1</strain>
    </source>
</reference>
<dbReference type="PATRIC" id="fig|1352.1358.peg.2469"/>
<evidence type="ECO:0000313" key="15">
    <source>
        <dbReference type="Proteomes" id="UP000070452"/>
    </source>
</evidence>
<evidence type="ECO:0000313" key="17">
    <source>
        <dbReference type="Proteomes" id="UP000194737"/>
    </source>
</evidence>
<evidence type="ECO:0000313" key="14">
    <source>
        <dbReference type="EMBL" id="SAY97899.1"/>
    </source>
</evidence>
<accession>A0A132Z506</accession>
<reference evidence="9 15" key="2">
    <citation type="submission" date="2016-01" db="EMBL/GenBank/DDBJ databases">
        <title>Molecular Mechanisms for transfer of large genomic segments between Enterococcus faecium strains.</title>
        <authorList>
            <person name="Garcia-Solache M.A."/>
            <person name="Lebreton F."/>
            <person name="Mclaughlin R.E."/>
            <person name="Whiteaker J.D."/>
            <person name="Gilmore M.S."/>
            <person name="Rice L.B."/>
        </authorList>
    </citation>
    <scope>NUCLEOTIDE SEQUENCE [LARGE SCALE GENOMIC DNA]</scope>
    <source>
        <strain evidence="9 15">D344RRF x C68</strain>
    </source>
</reference>